<proteinExistence type="predicted"/>
<sequence>RESINSSPLSPNKCFITKNLESTQRERRKIRGFDKELSEGDKRLKKAKDFGSCKWQYSNAVRVKLDSTTDSHSDTEG</sequence>
<protein>
    <submittedName>
        <fullName evidence="2">Uncharacterized protein</fullName>
    </submittedName>
</protein>
<feature type="compositionally biased region" description="Polar residues" evidence="1">
    <location>
        <begin position="1"/>
        <end position="10"/>
    </location>
</feature>
<gene>
    <name evidence="2" type="ORF">GIB67_024190</name>
</gene>
<name>A0A7J7LZH4_9MAGN</name>
<evidence type="ECO:0000313" key="2">
    <source>
        <dbReference type="EMBL" id="KAF6148015.1"/>
    </source>
</evidence>
<evidence type="ECO:0000256" key="1">
    <source>
        <dbReference type="SAM" id="MobiDB-lite"/>
    </source>
</evidence>
<accession>A0A7J7LZH4</accession>
<keyword evidence="3" id="KW-1185">Reference proteome</keyword>
<evidence type="ECO:0000313" key="3">
    <source>
        <dbReference type="Proteomes" id="UP000541444"/>
    </source>
</evidence>
<feature type="non-terminal residue" evidence="2">
    <location>
        <position position="1"/>
    </location>
</feature>
<dbReference type="AlphaFoldDB" id="A0A7J7LZH4"/>
<organism evidence="2 3">
    <name type="scientific">Kingdonia uniflora</name>
    <dbReference type="NCBI Taxonomy" id="39325"/>
    <lineage>
        <taxon>Eukaryota</taxon>
        <taxon>Viridiplantae</taxon>
        <taxon>Streptophyta</taxon>
        <taxon>Embryophyta</taxon>
        <taxon>Tracheophyta</taxon>
        <taxon>Spermatophyta</taxon>
        <taxon>Magnoliopsida</taxon>
        <taxon>Ranunculales</taxon>
        <taxon>Circaeasteraceae</taxon>
        <taxon>Kingdonia</taxon>
    </lineage>
</organism>
<dbReference type="Proteomes" id="UP000541444">
    <property type="component" value="Unassembled WGS sequence"/>
</dbReference>
<dbReference type="EMBL" id="JACGCM010001859">
    <property type="protein sequence ID" value="KAF6148015.1"/>
    <property type="molecule type" value="Genomic_DNA"/>
</dbReference>
<feature type="region of interest" description="Disordered" evidence="1">
    <location>
        <begin position="1"/>
        <end position="21"/>
    </location>
</feature>
<comment type="caution">
    <text evidence="2">The sequence shown here is derived from an EMBL/GenBank/DDBJ whole genome shotgun (WGS) entry which is preliminary data.</text>
</comment>
<reference evidence="2 3" key="1">
    <citation type="journal article" date="2020" name="IScience">
        <title>Genome Sequencing of the Endangered Kingdonia uniflora (Circaeasteraceae, Ranunculales) Reveals Potential Mechanisms of Evolutionary Specialization.</title>
        <authorList>
            <person name="Sun Y."/>
            <person name="Deng T."/>
            <person name="Zhang A."/>
            <person name="Moore M.J."/>
            <person name="Landis J.B."/>
            <person name="Lin N."/>
            <person name="Zhang H."/>
            <person name="Zhang X."/>
            <person name="Huang J."/>
            <person name="Zhang X."/>
            <person name="Sun H."/>
            <person name="Wang H."/>
        </authorList>
    </citation>
    <scope>NUCLEOTIDE SEQUENCE [LARGE SCALE GENOMIC DNA]</scope>
    <source>
        <strain evidence="2">TB1705</strain>
        <tissue evidence="2">Leaf</tissue>
    </source>
</reference>